<accession>A0A2P6U3N8</accession>
<feature type="transmembrane region" description="Helical" evidence="7">
    <location>
        <begin position="195"/>
        <end position="217"/>
    </location>
</feature>
<reference evidence="10 11" key="1">
    <citation type="journal article" date="2018" name="Plant J.">
        <title>Genome sequences of Chlorella sorokiniana UTEX 1602 and Micractinium conductrix SAG 241.80: implications to maltose excretion by a green alga.</title>
        <authorList>
            <person name="Arriola M.B."/>
            <person name="Velmurugan N."/>
            <person name="Zhang Y."/>
            <person name="Plunkett M.H."/>
            <person name="Hondzo H."/>
            <person name="Barney B.M."/>
        </authorList>
    </citation>
    <scope>NUCLEOTIDE SEQUENCE [LARGE SCALE GENOMIC DNA]</scope>
    <source>
        <strain evidence="11">UTEX 1602</strain>
    </source>
</reference>
<dbReference type="Pfam" id="PF08030">
    <property type="entry name" value="NAD_binding_6"/>
    <property type="match status" value="1"/>
</dbReference>
<feature type="transmembrane region" description="Helical" evidence="7">
    <location>
        <begin position="617"/>
        <end position="640"/>
    </location>
</feature>
<dbReference type="GO" id="GO:0016491">
    <property type="term" value="F:oxidoreductase activity"/>
    <property type="evidence" value="ECO:0007669"/>
    <property type="project" value="UniProtKB-KW"/>
</dbReference>
<dbReference type="Pfam" id="PF01794">
    <property type="entry name" value="Ferric_reduct"/>
    <property type="match status" value="1"/>
</dbReference>
<evidence type="ECO:0000313" key="11">
    <source>
        <dbReference type="Proteomes" id="UP000239899"/>
    </source>
</evidence>
<evidence type="ECO:0000259" key="9">
    <source>
        <dbReference type="PROSITE" id="PS51384"/>
    </source>
</evidence>
<keyword evidence="5 7" id="KW-0472">Membrane</keyword>
<evidence type="ECO:0000256" key="1">
    <source>
        <dbReference type="ARBA" id="ARBA00004141"/>
    </source>
</evidence>
<dbReference type="InterPro" id="IPR013112">
    <property type="entry name" value="FAD-bd_8"/>
</dbReference>
<feature type="transmembrane region" description="Helical" evidence="7">
    <location>
        <begin position="51"/>
        <end position="71"/>
    </location>
</feature>
<keyword evidence="3 7" id="KW-1133">Transmembrane helix</keyword>
<evidence type="ECO:0000256" key="3">
    <source>
        <dbReference type="ARBA" id="ARBA00022989"/>
    </source>
</evidence>
<dbReference type="InterPro" id="IPR017938">
    <property type="entry name" value="Riboflavin_synthase-like_b-brl"/>
</dbReference>
<dbReference type="SUPFAM" id="SSF63380">
    <property type="entry name" value="Riboflavin synthase domain-like"/>
    <property type="match status" value="1"/>
</dbReference>
<feature type="compositionally biased region" description="Low complexity" evidence="6">
    <location>
        <begin position="564"/>
        <end position="577"/>
    </location>
</feature>
<protein>
    <submittedName>
        <fullName evidence="10">Ferric reductase</fullName>
    </submittedName>
</protein>
<keyword evidence="8" id="KW-0732">Signal</keyword>
<dbReference type="GO" id="GO:0005886">
    <property type="term" value="C:plasma membrane"/>
    <property type="evidence" value="ECO:0007669"/>
    <property type="project" value="TreeGrafter"/>
</dbReference>
<dbReference type="SFLD" id="SFLDG01168">
    <property type="entry name" value="Ferric_reductase_subgroup_(FRE"/>
    <property type="match status" value="1"/>
</dbReference>
<feature type="transmembrane region" description="Helical" evidence="7">
    <location>
        <begin position="165"/>
        <end position="183"/>
    </location>
</feature>
<dbReference type="EMBL" id="LHPG02000001">
    <property type="protein sequence ID" value="PRW60931.1"/>
    <property type="molecule type" value="Genomic_DNA"/>
</dbReference>
<feature type="transmembrane region" description="Helical" evidence="7">
    <location>
        <begin position="652"/>
        <end position="673"/>
    </location>
</feature>
<feature type="compositionally biased region" description="Polar residues" evidence="6">
    <location>
        <begin position="539"/>
        <end position="554"/>
    </location>
</feature>
<dbReference type="PANTHER" id="PTHR11972">
    <property type="entry name" value="NADPH OXIDASE"/>
    <property type="match status" value="1"/>
</dbReference>
<keyword evidence="2 7" id="KW-0812">Transmembrane</keyword>
<feature type="domain" description="FAD-binding FR-type" evidence="9">
    <location>
        <begin position="305"/>
        <end position="412"/>
    </location>
</feature>
<feature type="transmembrane region" description="Helical" evidence="7">
    <location>
        <begin position="101"/>
        <end position="124"/>
    </location>
</feature>
<feature type="signal peptide" evidence="8">
    <location>
        <begin position="1"/>
        <end position="19"/>
    </location>
</feature>
<evidence type="ECO:0000256" key="7">
    <source>
        <dbReference type="SAM" id="Phobius"/>
    </source>
</evidence>
<dbReference type="PROSITE" id="PS51384">
    <property type="entry name" value="FAD_FR"/>
    <property type="match status" value="1"/>
</dbReference>
<comment type="subcellular location">
    <subcellularLocation>
        <location evidence="1">Membrane</location>
        <topology evidence="1">Multi-pass membrane protein</topology>
    </subcellularLocation>
</comment>
<dbReference type="SUPFAM" id="SSF52343">
    <property type="entry name" value="Ferredoxin reductase-like, C-terminal NADP-linked domain"/>
    <property type="match status" value="1"/>
</dbReference>
<dbReference type="InterPro" id="IPR013121">
    <property type="entry name" value="Fe_red_NAD-bd_6"/>
</dbReference>
<dbReference type="InterPro" id="IPR039261">
    <property type="entry name" value="FNR_nucleotide-bd"/>
</dbReference>
<feature type="chain" id="PRO_5015118168" evidence="8">
    <location>
        <begin position="20"/>
        <end position="794"/>
    </location>
</feature>
<evidence type="ECO:0000313" key="10">
    <source>
        <dbReference type="EMBL" id="PRW60931.1"/>
    </source>
</evidence>
<dbReference type="Proteomes" id="UP000239899">
    <property type="component" value="Unassembled WGS sequence"/>
</dbReference>
<dbReference type="AlphaFoldDB" id="A0A2P6U3N8"/>
<dbReference type="OrthoDB" id="167398at2759"/>
<dbReference type="Pfam" id="PF08022">
    <property type="entry name" value="FAD_binding_8"/>
    <property type="match status" value="1"/>
</dbReference>
<gene>
    <name evidence="10" type="ORF">C2E21_0396</name>
</gene>
<evidence type="ECO:0000256" key="4">
    <source>
        <dbReference type="ARBA" id="ARBA00023002"/>
    </source>
</evidence>
<dbReference type="Gene3D" id="3.40.50.80">
    <property type="entry name" value="Nucleotide-binding domain of ferredoxin-NADP reductase (FNR) module"/>
    <property type="match status" value="1"/>
</dbReference>
<evidence type="ECO:0000256" key="6">
    <source>
        <dbReference type="SAM" id="MobiDB-lite"/>
    </source>
</evidence>
<dbReference type="SFLD" id="SFLDS00052">
    <property type="entry name" value="Ferric_Reductase_Domain"/>
    <property type="match status" value="1"/>
</dbReference>
<keyword evidence="4" id="KW-0560">Oxidoreductase</keyword>
<feature type="transmembrane region" description="Helical" evidence="7">
    <location>
        <begin position="272"/>
        <end position="294"/>
    </location>
</feature>
<dbReference type="InterPro" id="IPR050369">
    <property type="entry name" value="RBOH/FRE"/>
</dbReference>
<sequence>MAALAAFALKLFIAACGLAVVVFLVVQPTDKYDASTVPDSLALSDLEGRSVLQMVLTWGTVLAATLATLLLRRMSATGAAPAPRKAAQVKRALAWQLPPRAFFASWCGGLSLGEALLVLAWLALNGWWLGMLLQRNLGTALDSLGWQERVGKAGLSFGQLLAPNLALLFMPVPHTSLFPWLTGLSRNQLIRYHRWMGHGTMWILTAHAVLYYVYWATSKTAGGFWDNFSLWRDKSGVSNLAGSLAFFCGLALWGSALTWVRRHFYTVFFRTHIICFTGFFLLSCAHYSGCWIYFAPGLLLYAADLALRAGQLGNATTVTAATVEEHAAVATIQMKADKALALRPLQEVWLMVPSISRFQWHPFTVAGGSADGVLTLHVKRYGPFTKELLNGLRRRRPTTVRVAGPIGCETTADCQLLPSASWERQEVLVLFGGGVGVTALLSMLRAMAERRAAGETAGLPRRVYFVWAARALGEFKSLDAPLLDVAAQGGWLQLRLHHTVGQSTRSLDVAPLAPAMTARFSFVERSQQLSGDTEVGSARGSQSSPASKEVQLTKSDLGLERSSADGSTSSGSEGLSTARGPVGMPPRRRAVHPHREAGVSPYFWSLLRPLQPKSFGAVHLAAVYLLTYLGAFCAALLAASYASQNVQQWQAGMLYCGLLTAMALGLPFGLAVFPVHAARYVRAAAAARRGGPESQPELVAPFQDNVDEPLLLDRGTLRLRGSGAALPVQAGRPDFEGLLREVNEESPPSCGTIGVYVGGPKGLNTAVQLAVSSLNGRRGVADTYYELHREAVEL</sequence>
<proteinExistence type="predicted"/>
<organism evidence="10 11">
    <name type="scientific">Chlorella sorokiniana</name>
    <name type="common">Freshwater green alga</name>
    <dbReference type="NCBI Taxonomy" id="3076"/>
    <lineage>
        <taxon>Eukaryota</taxon>
        <taxon>Viridiplantae</taxon>
        <taxon>Chlorophyta</taxon>
        <taxon>core chlorophytes</taxon>
        <taxon>Trebouxiophyceae</taxon>
        <taxon>Chlorellales</taxon>
        <taxon>Chlorellaceae</taxon>
        <taxon>Chlorella clade</taxon>
        <taxon>Chlorella</taxon>
    </lineage>
</organism>
<evidence type="ECO:0000256" key="5">
    <source>
        <dbReference type="ARBA" id="ARBA00023136"/>
    </source>
</evidence>
<evidence type="ECO:0000256" key="8">
    <source>
        <dbReference type="SAM" id="SignalP"/>
    </source>
</evidence>
<comment type="caution">
    <text evidence="10">The sequence shown here is derived from an EMBL/GenBank/DDBJ whole genome shotgun (WGS) entry which is preliminary data.</text>
</comment>
<evidence type="ECO:0000256" key="2">
    <source>
        <dbReference type="ARBA" id="ARBA00022692"/>
    </source>
</evidence>
<dbReference type="InterPro" id="IPR013130">
    <property type="entry name" value="Fe3_Rdtase_TM_dom"/>
</dbReference>
<keyword evidence="11" id="KW-1185">Reference proteome</keyword>
<dbReference type="PANTHER" id="PTHR11972:SF69">
    <property type="entry name" value="FERRIC REDUCTION OXIDASE 6-RELATED"/>
    <property type="match status" value="1"/>
</dbReference>
<feature type="transmembrane region" description="Helical" evidence="7">
    <location>
        <begin position="237"/>
        <end position="260"/>
    </location>
</feature>
<name>A0A2P6U3N8_CHLSO</name>
<feature type="region of interest" description="Disordered" evidence="6">
    <location>
        <begin position="531"/>
        <end position="589"/>
    </location>
</feature>
<dbReference type="CDD" id="cd06186">
    <property type="entry name" value="NOX_Duox_like_FAD_NADP"/>
    <property type="match status" value="1"/>
</dbReference>
<dbReference type="STRING" id="3076.A0A2P6U3N8"/>
<dbReference type="InterPro" id="IPR017927">
    <property type="entry name" value="FAD-bd_FR_type"/>
</dbReference>